<comment type="caution">
    <text evidence="2">The sequence shown here is derived from an EMBL/GenBank/DDBJ whole genome shotgun (WGS) entry which is preliminary data.</text>
</comment>
<dbReference type="AlphaFoldDB" id="A0AAN6ME08"/>
<keyword evidence="3" id="KW-1185">Reference proteome</keyword>
<reference evidence="2" key="2">
    <citation type="submission" date="2023-05" db="EMBL/GenBank/DDBJ databases">
        <authorList>
            <consortium name="Lawrence Berkeley National Laboratory"/>
            <person name="Steindorff A."/>
            <person name="Hensen N."/>
            <person name="Bonometti L."/>
            <person name="Westerberg I."/>
            <person name="Brannstrom I.O."/>
            <person name="Guillou S."/>
            <person name="Cros-Aarteil S."/>
            <person name="Calhoun S."/>
            <person name="Haridas S."/>
            <person name="Kuo A."/>
            <person name="Mondo S."/>
            <person name="Pangilinan J."/>
            <person name="Riley R."/>
            <person name="Labutti K."/>
            <person name="Andreopoulos B."/>
            <person name="Lipzen A."/>
            <person name="Chen C."/>
            <person name="Yanf M."/>
            <person name="Daum C."/>
            <person name="Ng V."/>
            <person name="Clum A."/>
            <person name="Ohm R."/>
            <person name="Martin F."/>
            <person name="Silar P."/>
            <person name="Natvig D."/>
            <person name="Lalanne C."/>
            <person name="Gautier V."/>
            <person name="Ament-Velasquez S.L."/>
            <person name="Kruys A."/>
            <person name="Hutchinson M.I."/>
            <person name="Powell A.J."/>
            <person name="Barry K."/>
            <person name="Miller A.N."/>
            <person name="Grigoriev I.V."/>
            <person name="Debuchy R."/>
            <person name="Gladieux P."/>
            <person name="Thoren M.H."/>
            <person name="Johannesson H."/>
        </authorList>
    </citation>
    <scope>NUCLEOTIDE SEQUENCE</scope>
    <source>
        <strain evidence="2">CBS 103.79</strain>
    </source>
</reference>
<sequence length="243" mass="27425">MATTPQVSKIPKGGVNTNPQTGSLLFRKLPQEMRNQIYTELFTSTRFSFGDRPASPSSAHADISTMLSKLSALPTDTLSQLRRAALTVLGEPAIPIGYDTLGGLARDPNRWRTLRYIAHSSELLGFPPHFADWTGLDDYRRRHQPRHWQAVLEGHDGAASRPEVRVYRAREPGQHGAVLNPARRERFEQKPREEGGQAGGLGWCMRRRRTRPLLESDIRRELPGMPWSEIREMCIDGHESPAE</sequence>
<feature type="region of interest" description="Disordered" evidence="1">
    <location>
        <begin position="1"/>
        <end position="21"/>
    </location>
</feature>
<organism evidence="2 3">
    <name type="scientific">Staphylotrichum tortipilum</name>
    <dbReference type="NCBI Taxonomy" id="2831512"/>
    <lineage>
        <taxon>Eukaryota</taxon>
        <taxon>Fungi</taxon>
        <taxon>Dikarya</taxon>
        <taxon>Ascomycota</taxon>
        <taxon>Pezizomycotina</taxon>
        <taxon>Sordariomycetes</taxon>
        <taxon>Sordariomycetidae</taxon>
        <taxon>Sordariales</taxon>
        <taxon>Chaetomiaceae</taxon>
        <taxon>Staphylotrichum</taxon>
    </lineage>
</organism>
<reference evidence="2" key="1">
    <citation type="journal article" date="2023" name="Mol. Phylogenet. Evol.">
        <title>Genome-scale phylogeny and comparative genomics of the fungal order Sordariales.</title>
        <authorList>
            <person name="Hensen N."/>
            <person name="Bonometti L."/>
            <person name="Westerberg I."/>
            <person name="Brannstrom I.O."/>
            <person name="Guillou S."/>
            <person name="Cros-Aarteil S."/>
            <person name="Calhoun S."/>
            <person name="Haridas S."/>
            <person name="Kuo A."/>
            <person name="Mondo S."/>
            <person name="Pangilinan J."/>
            <person name="Riley R."/>
            <person name="LaButti K."/>
            <person name="Andreopoulos B."/>
            <person name="Lipzen A."/>
            <person name="Chen C."/>
            <person name="Yan M."/>
            <person name="Daum C."/>
            <person name="Ng V."/>
            <person name="Clum A."/>
            <person name="Steindorff A."/>
            <person name="Ohm R.A."/>
            <person name="Martin F."/>
            <person name="Silar P."/>
            <person name="Natvig D.O."/>
            <person name="Lalanne C."/>
            <person name="Gautier V."/>
            <person name="Ament-Velasquez S.L."/>
            <person name="Kruys A."/>
            <person name="Hutchinson M.I."/>
            <person name="Powell A.J."/>
            <person name="Barry K."/>
            <person name="Miller A.N."/>
            <person name="Grigoriev I.V."/>
            <person name="Debuchy R."/>
            <person name="Gladieux P."/>
            <person name="Hiltunen Thoren M."/>
            <person name="Johannesson H."/>
        </authorList>
    </citation>
    <scope>NUCLEOTIDE SEQUENCE</scope>
    <source>
        <strain evidence="2">CBS 103.79</strain>
    </source>
</reference>
<accession>A0AAN6ME08</accession>
<gene>
    <name evidence="2" type="ORF">C8A05DRAFT_46781</name>
</gene>
<dbReference type="Proteomes" id="UP001303889">
    <property type="component" value="Unassembled WGS sequence"/>
</dbReference>
<proteinExistence type="predicted"/>
<dbReference type="EMBL" id="MU855839">
    <property type="protein sequence ID" value="KAK3899055.1"/>
    <property type="molecule type" value="Genomic_DNA"/>
</dbReference>
<protein>
    <submittedName>
        <fullName evidence="2">Uncharacterized protein</fullName>
    </submittedName>
</protein>
<evidence type="ECO:0000256" key="1">
    <source>
        <dbReference type="SAM" id="MobiDB-lite"/>
    </source>
</evidence>
<feature type="region of interest" description="Disordered" evidence="1">
    <location>
        <begin position="181"/>
        <end position="200"/>
    </location>
</feature>
<feature type="compositionally biased region" description="Basic and acidic residues" evidence="1">
    <location>
        <begin position="182"/>
        <end position="195"/>
    </location>
</feature>
<evidence type="ECO:0000313" key="3">
    <source>
        <dbReference type="Proteomes" id="UP001303889"/>
    </source>
</evidence>
<name>A0AAN6ME08_9PEZI</name>
<evidence type="ECO:0000313" key="2">
    <source>
        <dbReference type="EMBL" id="KAK3899055.1"/>
    </source>
</evidence>